<dbReference type="EMBL" id="JAOPLV010000017">
    <property type="protein sequence ID" value="MDM5142511.1"/>
    <property type="molecule type" value="Genomic_DNA"/>
</dbReference>
<evidence type="ECO:0000313" key="3">
    <source>
        <dbReference type="Proteomes" id="UP001168216"/>
    </source>
</evidence>
<comment type="caution">
    <text evidence="2">The sequence shown here is derived from an EMBL/GenBank/DDBJ whole genome shotgun (WGS) entry which is preliminary data.</text>
</comment>
<protein>
    <submittedName>
        <fullName evidence="2">Uncharacterized protein</fullName>
    </submittedName>
</protein>
<sequence length="484" mass="54988">MLEEKIRKFVSKKALDFSENLPEFQGGAIHRMQRIRAMERKIATENAISTKCPDDVTIKLESISMFFVYEFENFEAVHASLQKLFPKNKKIAQIINGIRDRQNDINGASWSEIGLVTMDSKEHYIIDKVEKALPDHVSGILISHFRLLPSLACLQFRVIPSDDFKLSLSRLAEQTYINHTVSNSIIPSKLFKGNKGKLENVAAAVVSDKIRSIVKVTNKWLMKELSISAKNVDESSAHPLYKIIHDLPINVEEFSKKHGAWLSKYGFSPSSYYSYYSDTAIFSPSLSDSERSHRLEPLFYVDRKEDQFGVDVDGLLRGAMSSSVLLSRLFIYKSMIEGLRSKGLMDLTSKWKVIKNSGETLYKLKHVLLRLDRMLMEAERLKPWLYHSFDSANVMSKKFNGKTSTLPSDIIDIVNGELIALKESAVILDKALSDRLATENIYAMYQLQRKVFYLTIVAVIIAGVGLISIWDKLSSFIKPILILS</sequence>
<dbReference type="Proteomes" id="UP001168216">
    <property type="component" value="Unassembled WGS sequence"/>
</dbReference>
<keyword evidence="1" id="KW-0472">Membrane</keyword>
<organism evidence="2 3">
    <name type="scientific">Aeromonas bestiarum</name>
    <dbReference type="NCBI Taxonomy" id="105751"/>
    <lineage>
        <taxon>Bacteria</taxon>
        <taxon>Pseudomonadati</taxon>
        <taxon>Pseudomonadota</taxon>
        <taxon>Gammaproteobacteria</taxon>
        <taxon>Aeromonadales</taxon>
        <taxon>Aeromonadaceae</taxon>
        <taxon>Aeromonas</taxon>
    </lineage>
</organism>
<dbReference type="AlphaFoldDB" id="A0AAW7I3X6"/>
<keyword evidence="1" id="KW-0812">Transmembrane</keyword>
<name>A0AAW7I3X6_9GAMM</name>
<dbReference type="RefSeq" id="WP_290023107.1">
    <property type="nucleotide sequence ID" value="NZ_JAOPLV010000017.1"/>
</dbReference>
<proteinExistence type="predicted"/>
<keyword evidence="1" id="KW-1133">Transmembrane helix</keyword>
<reference evidence="2" key="1">
    <citation type="submission" date="2023-08" db="EMBL/GenBank/DDBJ databases">
        <title>WGS of Aeromonas isolates.</title>
        <authorList>
            <person name="Lee H."/>
        </authorList>
    </citation>
    <scope>NUCLEOTIDE SEQUENCE</scope>
    <source>
        <strain evidence="2">SL22</strain>
    </source>
</reference>
<accession>A0AAW7I3X6</accession>
<feature type="transmembrane region" description="Helical" evidence="1">
    <location>
        <begin position="451"/>
        <end position="470"/>
    </location>
</feature>
<evidence type="ECO:0000256" key="1">
    <source>
        <dbReference type="SAM" id="Phobius"/>
    </source>
</evidence>
<evidence type="ECO:0000313" key="2">
    <source>
        <dbReference type="EMBL" id="MDM5142511.1"/>
    </source>
</evidence>
<gene>
    <name evidence="2" type="ORF">OB959_22420</name>
</gene>